<feature type="domain" description="PNPLA" evidence="6">
    <location>
        <begin position="6"/>
        <end position="212"/>
    </location>
</feature>
<keyword evidence="3 4" id="KW-0443">Lipid metabolism</keyword>
<dbReference type="PANTHER" id="PTHR14226">
    <property type="entry name" value="NEUROPATHY TARGET ESTERASE/SWISS CHEESE D.MELANOGASTER"/>
    <property type="match status" value="1"/>
</dbReference>
<organism evidence="7 8">
    <name type="scientific">Phenylobacterium glaciei</name>
    <dbReference type="NCBI Taxonomy" id="2803784"/>
    <lineage>
        <taxon>Bacteria</taxon>
        <taxon>Pseudomonadati</taxon>
        <taxon>Pseudomonadota</taxon>
        <taxon>Alphaproteobacteria</taxon>
        <taxon>Caulobacterales</taxon>
        <taxon>Caulobacteraceae</taxon>
        <taxon>Phenylobacterium</taxon>
    </lineage>
</organism>
<name>A0A941CXI2_9CAUL</name>
<accession>A0A941CXI2</accession>
<dbReference type="GO" id="GO:0016787">
    <property type="term" value="F:hydrolase activity"/>
    <property type="evidence" value="ECO:0007669"/>
    <property type="project" value="UniProtKB-UniRule"/>
</dbReference>
<evidence type="ECO:0000256" key="3">
    <source>
        <dbReference type="ARBA" id="ARBA00023098"/>
    </source>
</evidence>
<dbReference type="SUPFAM" id="SSF52151">
    <property type="entry name" value="FabD/lysophospholipase-like"/>
    <property type="match status" value="1"/>
</dbReference>
<comment type="caution">
    <text evidence="7">The sequence shown here is derived from an EMBL/GenBank/DDBJ whole genome shotgun (WGS) entry which is preliminary data.</text>
</comment>
<dbReference type="GO" id="GO:0016042">
    <property type="term" value="P:lipid catabolic process"/>
    <property type="evidence" value="ECO:0007669"/>
    <property type="project" value="UniProtKB-UniRule"/>
</dbReference>
<feature type="region of interest" description="Disordered" evidence="5">
    <location>
        <begin position="65"/>
        <end position="86"/>
    </location>
</feature>
<feature type="short sequence motif" description="DGA/G" evidence="4">
    <location>
        <begin position="199"/>
        <end position="201"/>
    </location>
</feature>
<evidence type="ECO:0000256" key="4">
    <source>
        <dbReference type="PROSITE-ProRule" id="PRU01161"/>
    </source>
</evidence>
<evidence type="ECO:0000313" key="7">
    <source>
        <dbReference type="EMBL" id="MBR7618486.1"/>
    </source>
</evidence>
<feature type="active site" description="Nucleophile" evidence="4">
    <location>
        <position position="43"/>
    </location>
</feature>
<sequence>MTTRALVLGGGGPVGIAWESGLIAGLAQGGVDLGRADFIMGTSAGSFVGARLALGAEAATLVDPILAEPPPAPRPEGQAKPADAAPPGGLSVLATMMAEAQAGVRDPQEVRAEIGAFALAAQTPDEATFIQSFGRSFAGLPEGAWPERGFACSAVDALTGEFKLWTKESGVGVTRAVASSCAVPGIYPPVTIDGRRYIDGGMRSTLNADQAVGHDLVVVVQVRGGATAGAAAEAMAARVEKELDVLRKDGAKVVLIGPDEGSQAAMGLNLMDFRKRAAAARAGLAQGLAQAAGLKAAWVR</sequence>
<dbReference type="PANTHER" id="PTHR14226:SF57">
    <property type="entry name" value="BLR7027 PROTEIN"/>
    <property type="match status" value="1"/>
</dbReference>
<dbReference type="AlphaFoldDB" id="A0A941CXI2"/>
<keyword evidence="8" id="KW-1185">Reference proteome</keyword>
<dbReference type="Proteomes" id="UP000622580">
    <property type="component" value="Unassembled WGS sequence"/>
</dbReference>
<protein>
    <submittedName>
        <fullName evidence="7">Patatin-like phospholipase family protein</fullName>
    </submittedName>
</protein>
<evidence type="ECO:0000256" key="5">
    <source>
        <dbReference type="SAM" id="MobiDB-lite"/>
    </source>
</evidence>
<dbReference type="InterPro" id="IPR050301">
    <property type="entry name" value="NTE"/>
</dbReference>
<dbReference type="RefSeq" id="WP_215338364.1">
    <property type="nucleotide sequence ID" value="NZ_JAGSGD010000001.1"/>
</dbReference>
<feature type="active site" description="Proton acceptor" evidence="4">
    <location>
        <position position="199"/>
    </location>
</feature>
<dbReference type="InterPro" id="IPR016035">
    <property type="entry name" value="Acyl_Trfase/lysoPLipase"/>
</dbReference>
<evidence type="ECO:0000256" key="1">
    <source>
        <dbReference type="ARBA" id="ARBA00022801"/>
    </source>
</evidence>
<keyword evidence="2 4" id="KW-0442">Lipid degradation</keyword>
<dbReference type="PROSITE" id="PS51635">
    <property type="entry name" value="PNPLA"/>
    <property type="match status" value="1"/>
</dbReference>
<gene>
    <name evidence="7" type="ORF">JKL49_03710</name>
</gene>
<reference evidence="7" key="1">
    <citation type="submission" date="2021-04" db="EMBL/GenBank/DDBJ databases">
        <title>Draft genome assembly of strain Phenylobacterium sp. 20VBR1 using MiniION and Illumina platforms.</title>
        <authorList>
            <person name="Thomas F.A."/>
            <person name="Krishnan K.P."/>
            <person name="Sinha R.K."/>
        </authorList>
    </citation>
    <scope>NUCLEOTIDE SEQUENCE</scope>
    <source>
        <strain evidence="7">20VBR1</strain>
    </source>
</reference>
<feature type="short sequence motif" description="GXSXG" evidence="4">
    <location>
        <begin position="41"/>
        <end position="45"/>
    </location>
</feature>
<evidence type="ECO:0000259" key="6">
    <source>
        <dbReference type="PROSITE" id="PS51635"/>
    </source>
</evidence>
<feature type="short sequence motif" description="GXGXXG" evidence="4">
    <location>
        <begin position="10"/>
        <end position="15"/>
    </location>
</feature>
<evidence type="ECO:0000256" key="2">
    <source>
        <dbReference type="ARBA" id="ARBA00022963"/>
    </source>
</evidence>
<evidence type="ECO:0000313" key="8">
    <source>
        <dbReference type="Proteomes" id="UP000622580"/>
    </source>
</evidence>
<dbReference type="InterPro" id="IPR002641">
    <property type="entry name" value="PNPLA_dom"/>
</dbReference>
<dbReference type="Pfam" id="PF01734">
    <property type="entry name" value="Patatin"/>
    <property type="match status" value="1"/>
</dbReference>
<dbReference type="EMBL" id="JAGSGD010000001">
    <property type="protein sequence ID" value="MBR7618486.1"/>
    <property type="molecule type" value="Genomic_DNA"/>
</dbReference>
<proteinExistence type="predicted"/>
<dbReference type="Gene3D" id="3.40.1090.10">
    <property type="entry name" value="Cytosolic phospholipase A2 catalytic domain"/>
    <property type="match status" value="2"/>
</dbReference>
<keyword evidence="1 4" id="KW-0378">Hydrolase</keyword>